<dbReference type="InterPro" id="IPR019166">
    <property type="entry name" value="MIC26/MIC27"/>
</dbReference>
<evidence type="ECO:0000313" key="4">
    <source>
        <dbReference type="Proteomes" id="UP000001996"/>
    </source>
</evidence>
<dbReference type="STRING" id="379508.A5DSL1"/>
<dbReference type="OrthoDB" id="2399148at2759"/>
<dbReference type="VEuPathDB" id="FungiDB:LELG_00347"/>
<feature type="region of interest" description="Disordered" evidence="2">
    <location>
        <begin position="1"/>
        <end position="32"/>
    </location>
</feature>
<dbReference type="GO" id="GO:0061617">
    <property type="term" value="C:MICOS complex"/>
    <property type="evidence" value="ECO:0007669"/>
    <property type="project" value="UniProtKB-UniRule"/>
</dbReference>
<dbReference type="Pfam" id="PF09769">
    <property type="entry name" value="ApoO"/>
    <property type="match status" value="1"/>
</dbReference>
<gene>
    <name evidence="3" type="ORF">LELG_00347</name>
</gene>
<protein>
    <recommendedName>
        <fullName evidence="1">MICOS complex subunit</fullName>
    </recommendedName>
</protein>
<comment type="function">
    <text evidence="1">Component of the MICOS complex, a large protein complex of the mitochondrial inner membrane that plays crucial roles in the maintenance of crista junctions, inner membrane architecture, and formation of contact sites to the outer membrane.</text>
</comment>
<evidence type="ECO:0000256" key="1">
    <source>
        <dbReference type="RuleBase" id="RU363021"/>
    </source>
</evidence>
<dbReference type="InterPro" id="IPR033181">
    <property type="entry name" value="Mic26_fungi"/>
</dbReference>
<dbReference type="GeneID" id="5235263"/>
<dbReference type="AlphaFoldDB" id="A5DSL1"/>
<dbReference type="OMA" id="YFMPRTF"/>
<keyword evidence="1" id="KW-0496">Mitochondrion</keyword>
<dbReference type="GO" id="GO:0042407">
    <property type="term" value="P:cristae formation"/>
    <property type="evidence" value="ECO:0007669"/>
    <property type="project" value="InterPro"/>
</dbReference>
<organism evidence="3 4">
    <name type="scientific">Lodderomyces elongisporus (strain ATCC 11503 / CBS 2605 / JCM 1781 / NBRC 1676 / NRRL YB-4239)</name>
    <name type="common">Yeast</name>
    <name type="synonym">Saccharomyces elongisporus</name>
    <dbReference type="NCBI Taxonomy" id="379508"/>
    <lineage>
        <taxon>Eukaryota</taxon>
        <taxon>Fungi</taxon>
        <taxon>Dikarya</taxon>
        <taxon>Ascomycota</taxon>
        <taxon>Saccharomycotina</taxon>
        <taxon>Pichiomycetes</taxon>
        <taxon>Debaryomycetaceae</taxon>
        <taxon>Candida/Lodderomyces clade</taxon>
        <taxon>Lodderomyces</taxon>
    </lineage>
</organism>
<dbReference type="HOGENOM" id="CLU_086433_0_0_1"/>
<proteinExistence type="predicted"/>
<dbReference type="Proteomes" id="UP000001996">
    <property type="component" value="Unassembled WGS sequence"/>
</dbReference>
<dbReference type="GO" id="GO:0044284">
    <property type="term" value="C:mitochondrial crista junction"/>
    <property type="evidence" value="ECO:0007669"/>
    <property type="project" value="TreeGrafter"/>
</dbReference>
<dbReference type="eggNOG" id="ENOG502S99Y">
    <property type="taxonomic scope" value="Eukaryota"/>
</dbReference>
<feature type="compositionally biased region" description="Polar residues" evidence="2">
    <location>
        <begin position="16"/>
        <end position="27"/>
    </location>
</feature>
<keyword evidence="1" id="KW-0999">Mitochondrion inner membrane</keyword>
<evidence type="ECO:0000313" key="3">
    <source>
        <dbReference type="EMBL" id="EDK42169.1"/>
    </source>
</evidence>
<keyword evidence="1" id="KW-0472">Membrane</keyword>
<dbReference type="KEGG" id="lel:PVL30_000340"/>
<evidence type="ECO:0000256" key="2">
    <source>
        <dbReference type="SAM" id="MobiDB-lite"/>
    </source>
</evidence>
<comment type="subunit">
    <text evidence="1">Component of the mitochondrial contact site and cristae organizing system (MICOS) complex.</text>
</comment>
<dbReference type="InParanoid" id="A5DSL1"/>
<reference evidence="3 4" key="1">
    <citation type="journal article" date="2009" name="Nature">
        <title>Evolution of pathogenicity and sexual reproduction in eight Candida genomes.</title>
        <authorList>
            <person name="Butler G."/>
            <person name="Rasmussen M.D."/>
            <person name="Lin M.F."/>
            <person name="Santos M.A."/>
            <person name="Sakthikumar S."/>
            <person name="Munro C.A."/>
            <person name="Rheinbay E."/>
            <person name="Grabherr M."/>
            <person name="Forche A."/>
            <person name="Reedy J.L."/>
            <person name="Agrafioti I."/>
            <person name="Arnaud M.B."/>
            <person name="Bates S."/>
            <person name="Brown A.J."/>
            <person name="Brunke S."/>
            <person name="Costanzo M.C."/>
            <person name="Fitzpatrick D.A."/>
            <person name="de Groot P.W."/>
            <person name="Harris D."/>
            <person name="Hoyer L.L."/>
            <person name="Hube B."/>
            <person name="Klis F.M."/>
            <person name="Kodira C."/>
            <person name="Lennard N."/>
            <person name="Logue M.E."/>
            <person name="Martin R."/>
            <person name="Neiman A.M."/>
            <person name="Nikolaou E."/>
            <person name="Quail M.A."/>
            <person name="Quinn J."/>
            <person name="Santos M.C."/>
            <person name="Schmitzberger F.F."/>
            <person name="Sherlock G."/>
            <person name="Shah P."/>
            <person name="Silverstein K.A."/>
            <person name="Skrzypek M.S."/>
            <person name="Soll D."/>
            <person name="Staggs R."/>
            <person name="Stansfield I."/>
            <person name="Stumpf M.P."/>
            <person name="Sudbery P.E."/>
            <person name="Srikantha T."/>
            <person name="Zeng Q."/>
            <person name="Berman J."/>
            <person name="Berriman M."/>
            <person name="Heitman J."/>
            <person name="Gow N.A."/>
            <person name="Lorenz M.C."/>
            <person name="Birren B.W."/>
            <person name="Kellis M."/>
            <person name="Cuomo C.A."/>
        </authorList>
    </citation>
    <scope>NUCLEOTIDE SEQUENCE [LARGE SCALE GENOMIC DNA]</scope>
    <source>
        <strain evidence="4">ATCC 11503 / BCRC 21390 / CBS 2605 / JCM 1781 / NBRC 1676 / NRRL YB-4239</strain>
    </source>
</reference>
<dbReference type="PANTHER" id="PTHR28268:SF1">
    <property type="entry name" value="MICOS SUBUNIT MIC26"/>
    <property type="match status" value="1"/>
</dbReference>
<comment type="subcellular location">
    <subcellularLocation>
        <location evidence="1">Mitochondrion inner membrane</location>
    </subcellularLocation>
</comment>
<sequence length="214" mass="24705">MARSFYENDSPIANKPGTTQPLTPQQAQDDKPHGDVSLIDGMVIRTTPLLEQWTSKIRHSFNTKFQILEAELGTQSLALRNEWSSIKQEYHSIVNEPILPNGMYILTAFLTGSILARNRNIGVRFITPLLFGGVALDYFMPRTFANIVLRYEIAEKEKVPEWSKKRQETIKDLKDIRAGLDEERLKFNESVILQVSNWRKSFKEFFDENGKKQK</sequence>
<dbReference type="PANTHER" id="PTHR28268">
    <property type="entry name" value="MICOS SUBUNIT MIC26"/>
    <property type="match status" value="1"/>
</dbReference>
<accession>A5DSL1</accession>
<keyword evidence="4" id="KW-1185">Reference proteome</keyword>
<dbReference type="EMBL" id="CH981524">
    <property type="protein sequence ID" value="EDK42169.1"/>
    <property type="molecule type" value="Genomic_DNA"/>
</dbReference>
<name>A5DSL1_LODEL</name>